<evidence type="ECO:0000313" key="7">
    <source>
        <dbReference type="EMBL" id="ADL02306.1"/>
    </source>
</evidence>
<evidence type="ECO:0000256" key="2">
    <source>
        <dbReference type="ARBA" id="ARBA00022723"/>
    </source>
</evidence>
<dbReference type="InterPro" id="IPR009056">
    <property type="entry name" value="Cyt_c-like_dom"/>
</dbReference>
<dbReference type="KEGG" id="bsb:Bresu_3000"/>
<evidence type="ECO:0000256" key="4">
    <source>
        <dbReference type="PROSITE-ProRule" id="PRU00433"/>
    </source>
</evidence>
<dbReference type="PROSITE" id="PS51257">
    <property type="entry name" value="PROKAR_LIPOPROTEIN"/>
    <property type="match status" value="1"/>
</dbReference>
<evidence type="ECO:0000256" key="5">
    <source>
        <dbReference type="SAM" id="SignalP"/>
    </source>
</evidence>
<evidence type="ECO:0000256" key="3">
    <source>
        <dbReference type="ARBA" id="ARBA00023004"/>
    </source>
</evidence>
<dbReference type="GO" id="GO:0009055">
    <property type="term" value="F:electron transfer activity"/>
    <property type="evidence" value="ECO:0007669"/>
    <property type="project" value="InterPro"/>
</dbReference>
<organism evidence="7 8">
    <name type="scientific">Brevundimonas subvibrioides (strain ATCC 15264 / DSM 4735 / LMG 14903 / NBRC 16000 / CB 81)</name>
    <name type="common">Caulobacter subvibrioides</name>
    <dbReference type="NCBI Taxonomy" id="633149"/>
    <lineage>
        <taxon>Bacteria</taxon>
        <taxon>Pseudomonadati</taxon>
        <taxon>Pseudomonadota</taxon>
        <taxon>Alphaproteobacteria</taxon>
        <taxon>Caulobacterales</taxon>
        <taxon>Caulobacteraceae</taxon>
        <taxon>Brevundimonas</taxon>
    </lineage>
</organism>
<keyword evidence="1 4" id="KW-0349">Heme</keyword>
<dbReference type="SUPFAM" id="SSF46626">
    <property type="entry name" value="Cytochrome c"/>
    <property type="match status" value="1"/>
</dbReference>
<dbReference type="Pfam" id="PF00034">
    <property type="entry name" value="Cytochrom_C"/>
    <property type="match status" value="1"/>
</dbReference>
<proteinExistence type="predicted"/>
<dbReference type="EMBL" id="CP002102">
    <property type="protein sequence ID" value="ADL02306.1"/>
    <property type="molecule type" value="Genomic_DNA"/>
</dbReference>
<dbReference type="GO" id="GO:0020037">
    <property type="term" value="F:heme binding"/>
    <property type="evidence" value="ECO:0007669"/>
    <property type="project" value="InterPro"/>
</dbReference>
<dbReference type="eggNOG" id="COG2010">
    <property type="taxonomic scope" value="Bacteria"/>
</dbReference>
<dbReference type="PROSITE" id="PS51007">
    <property type="entry name" value="CYTC"/>
    <property type="match status" value="1"/>
</dbReference>
<evidence type="ECO:0000313" key="8">
    <source>
        <dbReference type="Proteomes" id="UP000002696"/>
    </source>
</evidence>
<dbReference type="RefSeq" id="WP_013270406.1">
    <property type="nucleotide sequence ID" value="NC_014375.1"/>
</dbReference>
<dbReference type="InterPro" id="IPR036909">
    <property type="entry name" value="Cyt_c-like_dom_sf"/>
</dbReference>
<feature type="chain" id="PRO_5003127086" evidence="5">
    <location>
        <begin position="24"/>
        <end position="134"/>
    </location>
</feature>
<dbReference type="HOGENOM" id="CLU_133116_0_0_5"/>
<name>D9QP43_BRESC</name>
<protein>
    <submittedName>
        <fullName evidence="7">Cytochrome c class I</fullName>
    </submittedName>
</protein>
<accession>D9QP43</accession>
<keyword evidence="2 4" id="KW-0479">Metal-binding</keyword>
<dbReference type="STRING" id="633149.Bresu_3000"/>
<sequence length="134" mass="13869">MRLPTTAAASLLAGILILGCAPAPTPPRPAAQAASVPILLGASARDREATARGARIANGVCAGCHAVGTSGDSPHAAAPPLRDVVRRRSLEDLETAMAEGLLTPHPEMPAFAFRAGEIDDLIAYLETLRQDGRR</sequence>
<keyword evidence="8" id="KW-1185">Reference proteome</keyword>
<dbReference type="AlphaFoldDB" id="D9QP43"/>
<evidence type="ECO:0000259" key="6">
    <source>
        <dbReference type="PROSITE" id="PS51007"/>
    </source>
</evidence>
<dbReference type="Proteomes" id="UP000002696">
    <property type="component" value="Chromosome"/>
</dbReference>
<reference evidence="8" key="1">
    <citation type="journal article" date="2011" name="J. Bacteriol.">
        <title>Genome sequences of eight morphologically diverse alphaproteobacteria.</title>
        <authorList>
            <consortium name="US DOE Joint Genome Institute"/>
            <person name="Brown P.J."/>
            <person name="Kysela D.T."/>
            <person name="Buechlein A."/>
            <person name="Hemmerich C."/>
            <person name="Brun Y.V."/>
        </authorList>
    </citation>
    <scope>NUCLEOTIDE SEQUENCE [LARGE SCALE GENOMIC DNA]</scope>
    <source>
        <strain evidence="8">ATCC 15264 / DSM 4735 / LMG 14903 / NBRC 16000 / CB 81</strain>
    </source>
</reference>
<dbReference type="InParanoid" id="D9QP43"/>
<feature type="domain" description="Cytochrome c" evidence="6">
    <location>
        <begin position="48"/>
        <end position="129"/>
    </location>
</feature>
<feature type="signal peptide" evidence="5">
    <location>
        <begin position="1"/>
        <end position="23"/>
    </location>
</feature>
<gene>
    <name evidence="7" type="ordered locus">Bresu_3000</name>
</gene>
<keyword evidence="5" id="KW-0732">Signal</keyword>
<dbReference type="Gene3D" id="1.10.760.10">
    <property type="entry name" value="Cytochrome c-like domain"/>
    <property type="match status" value="1"/>
</dbReference>
<evidence type="ECO:0000256" key="1">
    <source>
        <dbReference type="ARBA" id="ARBA00022617"/>
    </source>
</evidence>
<dbReference type="GO" id="GO:0046872">
    <property type="term" value="F:metal ion binding"/>
    <property type="evidence" value="ECO:0007669"/>
    <property type="project" value="UniProtKB-KW"/>
</dbReference>
<keyword evidence="3 4" id="KW-0408">Iron</keyword>